<evidence type="ECO:0000313" key="3">
    <source>
        <dbReference type="Proteomes" id="UP001152622"/>
    </source>
</evidence>
<proteinExistence type="predicted"/>
<sequence length="132" mass="14099">MTVDLCTCVLRREEESRTKARVREQWQGRTAGTERDSQSARHNGRPARGNPSATQEEDSLGRENNGGPPALAVLNLTPPLGTKHTHGQRTASPAGRRGGGGGPHRSRSAPSAMATAVRSGETGTRRHVSSHF</sequence>
<dbReference type="EMBL" id="JAINUF010000001">
    <property type="protein sequence ID" value="KAJ8380051.1"/>
    <property type="molecule type" value="Genomic_DNA"/>
</dbReference>
<keyword evidence="3" id="KW-1185">Reference proteome</keyword>
<feature type="region of interest" description="Disordered" evidence="1">
    <location>
        <begin position="13"/>
        <end position="132"/>
    </location>
</feature>
<feature type="compositionally biased region" description="Basic and acidic residues" evidence="1">
    <location>
        <begin position="13"/>
        <end position="39"/>
    </location>
</feature>
<evidence type="ECO:0000256" key="1">
    <source>
        <dbReference type="SAM" id="MobiDB-lite"/>
    </source>
</evidence>
<comment type="caution">
    <text evidence="2">The sequence shown here is derived from an EMBL/GenBank/DDBJ whole genome shotgun (WGS) entry which is preliminary data.</text>
</comment>
<evidence type="ECO:0000313" key="2">
    <source>
        <dbReference type="EMBL" id="KAJ8380051.1"/>
    </source>
</evidence>
<protein>
    <submittedName>
        <fullName evidence="2">Uncharacterized protein</fullName>
    </submittedName>
</protein>
<dbReference type="AlphaFoldDB" id="A0A9Q1JAY4"/>
<accession>A0A9Q1JAY4</accession>
<reference evidence="2" key="1">
    <citation type="journal article" date="2023" name="Science">
        <title>Genome structures resolve the early diversification of teleost fishes.</title>
        <authorList>
            <person name="Parey E."/>
            <person name="Louis A."/>
            <person name="Montfort J."/>
            <person name="Bouchez O."/>
            <person name="Roques C."/>
            <person name="Iampietro C."/>
            <person name="Lluch J."/>
            <person name="Castinel A."/>
            <person name="Donnadieu C."/>
            <person name="Desvignes T."/>
            <person name="Floi Bucao C."/>
            <person name="Jouanno E."/>
            <person name="Wen M."/>
            <person name="Mejri S."/>
            <person name="Dirks R."/>
            <person name="Jansen H."/>
            <person name="Henkel C."/>
            <person name="Chen W.J."/>
            <person name="Zahm M."/>
            <person name="Cabau C."/>
            <person name="Klopp C."/>
            <person name="Thompson A.W."/>
            <person name="Robinson-Rechavi M."/>
            <person name="Braasch I."/>
            <person name="Lecointre G."/>
            <person name="Bobe J."/>
            <person name="Postlethwait J.H."/>
            <person name="Berthelot C."/>
            <person name="Roest Crollius H."/>
            <person name="Guiguen Y."/>
        </authorList>
    </citation>
    <scope>NUCLEOTIDE SEQUENCE</scope>
    <source>
        <strain evidence="2">WJC10195</strain>
    </source>
</reference>
<gene>
    <name evidence="2" type="ORF">SKAU_G00008290</name>
</gene>
<name>A0A9Q1JAY4_SYNKA</name>
<dbReference type="Proteomes" id="UP001152622">
    <property type="component" value="Chromosome 1"/>
</dbReference>
<organism evidence="2 3">
    <name type="scientific">Synaphobranchus kaupii</name>
    <name type="common">Kaup's arrowtooth eel</name>
    <dbReference type="NCBI Taxonomy" id="118154"/>
    <lineage>
        <taxon>Eukaryota</taxon>
        <taxon>Metazoa</taxon>
        <taxon>Chordata</taxon>
        <taxon>Craniata</taxon>
        <taxon>Vertebrata</taxon>
        <taxon>Euteleostomi</taxon>
        <taxon>Actinopterygii</taxon>
        <taxon>Neopterygii</taxon>
        <taxon>Teleostei</taxon>
        <taxon>Anguilliformes</taxon>
        <taxon>Synaphobranchidae</taxon>
        <taxon>Synaphobranchus</taxon>
    </lineage>
</organism>